<name>A0A291I324_9RHAB</name>
<protein>
    <submittedName>
        <fullName evidence="2">Phosphoprotein</fullName>
    </submittedName>
</protein>
<feature type="region of interest" description="Disordered" evidence="1">
    <location>
        <begin position="280"/>
        <end position="314"/>
    </location>
</feature>
<evidence type="ECO:0000313" key="2">
    <source>
        <dbReference type="EMBL" id="ATG83559.1"/>
    </source>
</evidence>
<keyword evidence="3" id="KW-1185">Reference proteome</keyword>
<proteinExistence type="predicted"/>
<sequence length="385" mass="42257">MNHSAIFANSSVFEGTTMSNPEKKGEAGSANGKTPAKVTKLAEVTGTFVKTNKTMPDKPLDQTKLTKIVDQLGEGGQESGTTIEETKSGDKKSKSRVASAKTSNVVQSAPVTQPTAKKPPGEIPNTLQATDSSLKGMNLKRAKQHEQVDQLTQESEDNESGEGGSGSSTTVFTEQEVESRVLDDEDEMEVVNLGIDGLKIMQSRDRVTSRLVALDDRETDADVILRHVNIILAHLSDKPHAKATLFYVAQDQLVCEVTTSRPDPPKVYASDRQFAELRDPKTRLKPQQTIKEEKVEASVVPQDSPNPTPEPTAKELSELSKVVVMILPRKKTGASIRLTYVKQDIIHILNRPGNDSSHGIAILQENKQYTRYALACDYTKIRFEF</sequence>
<feature type="region of interest" description="Disordered" evidence="1">
    <location>
        <begin position="1"/>
        <end position="36"/>
    </location>
</feature>
<dbReference type="EMBL" id="KY768856">
    <property type="protein sequence ID" value="ATG83559.1"/>
    <property type="molecule type" value="Viral_cRNA"/>
</dbReference>
<organism evidence="2">
    <name type="scientific">Ohlsdorf virus</name>
    <dbReference type="NCBI Taxonomy" id="2040592"/>
    <lineage>
        <taxon>Viruses</taxon>
        <taxon>Riboviria</taxon>
        <taxon>Orthornavirae</taxon>
        <taxon>Negarnaviricota</taxon>
        <taxon>Haploviricotina</taxon>
        <taxon>Monjiviricetes</taxon>
        <taxon>Mononegavirales</taxon>
        <taxon>Rhabdoviridae</taxon>
        <taxon>Alpharhabdovirinae</taxon>
        <taxon>Ohlsrhavirus</taxon>
        <taxon>Ohlsrhavirus ohlsdorf</taxon>
    </lineage>
</organism>
<evidence type="ECO:0000313" key="3">
    <source>
        <dbReference type="Proteomes" id="UP000501906"/>
    </source>
</evidence>
<feature type="compositionally biased region" description="Polar residues" evidence="1">
    <location>
        <begin position="100"/>
        <end position="115"/>
    </location>
</feature>
<dbReference type="GeneID" id="65102008"/>
<feature type="compositionally biased region" description="Polar residues" evidence="1">
    <location>
        <begin position="1"/>
        <end position="20"/>
    </location>
</feature>
<accession>A0A291I324</accession>
<feature type="region of interest" description="Disordered" evidence="1">
    <location>
        <begin position="141"/>
        <end position="181"/>
    </location>
</feature>
<evidence type="ECO:0000256" key="1">
    <source>
        <dbReference type="SAM" id="MobiDB-lite"/>
    </source>
</evidence>
<dbReference type="Proteomes" id="UP000501906">
    <property type="component" value="Segment"/>
</dbReference>
<gene>
    <name evidence="2" type="primary">P</name>
</gene>
<dbReference type="KEGG" id="vg:65102008"/>
<dbReference type="RefSeq" id="YP_010086783.1">
    <property type="nucleotide sequence ID" value="NC_055477.1"/>
</dbReference>
<feature type="region of interest" description="Disordered" evidence="1">
    <location>
        <begin position="69"/>
        <end position="129"/>
    </location>
</feature>
<reference evidence="2" key="1">
    <citation type="journal article" date="2017" name="Infect. Genet. Evol.">
        <title>Detection and characterization of a novel rhabdovirus in Aedes cantans mosquitoes and evidence for a mosquito-associated new genus in the family Rhabdoviridae.</title>
        <authorList>
            <person name="Shahhosseini N."/>
            <person name="Luhken R."/>
            <person name="Jost H."/>
            <person name="Jansen S."/>
            <person name="Borstler J."/>
            <person name="Rieger T."/>
            <person name="Kruger A."/>
            <person name="Yadouleton A."/>
            <person name="de Mendonca Campos R."/>
            <person name="Cirne-Santos C.C."/>
            <person name="Ferreira D.F."/>
            <person name="Garms R."/>
            <person name="Becker N."/>
            <person name="Tannich E."/>
            <person name="Cadar D."/>
            <person name="Schmidt-Chanasit J."/>
        </authorList>
    </citation>
    <scope>NUCLEOTIDE SEQUENCE [LARGE SCALE GENOMIC DNA]</scope>
    <source>
        <strain evidence="2">Germany/2012/Oc.cantans</strain>
    </source>
</reference>